<reference evidence="1" key="1">
    <citation type="submission" date="2022-11" db="EMBL/GenBank/DDBJ databases">
        <title>Isolation and characterization of PLA-degrading bacterium Massilia sp. from Antarctic soil.</title>
        <authorList>
            <person name="Sato K."/>
            <person name="Gomez-Fuentes C."/>
            <person name="Ahmad S.A."/>
            <person name="Zulkharnain A."/>
        </authorList>
    </citation>
    <scope>NUCLEOTIDE SEQUENCE</scope>
    <source>
        <strain evidence="1">N-3</strain>
    </source>
</reference>
<dbReference type="EMBL" id="AP026966">
    <property type="protein sequence ID" value="BDT59288.1"/>
    <property type="molecule type" value="Genomic_DNA"/>
</dbReference>
<dbReference type="Proteomes" id="UP001163336">
    <property type="component" value="Chromosome"/>
</dbReference>
<dbReference type="RefSeq" id="WP_281907905.1">
    <property type="nucleotide sequence ID" value="NZ_AP026966.1"/>
</dbReference>
<gene>
    <name evidence="1" type="ORF">MasN3_27820</name>
</gene>
<keyword evidence="2" id="KW-1185">Reference proteome</keyword>
<proteinExistence type="predicted"/>
<dbReference type="GO" id="GO:0016740">
    <property type="term" value="F:transferase activity"/>
    <property type="evidence" value="ECO:0007669"/>
    <property type="project" value="UniProtKB-KW"/>
</dbReference>
<keyword evidence="1" id="KW-0808">Transferase</keyword>
<name>A0ABM8C7X8_9BURK</name>
<dbReference type="SUPFAM" id="SSF53756">
    <property type="entry name" value="UDP-Glycosyltransferase/glycogen phosphorylase"/>
    <property type="match status" value="1"/>
</dbReference>
<evidence type="ECO:0000313" key="1">
    <source>
        <dbReference type="EMBL" id="BDT59288.1"/>
    </source>
</evidence>
<protein>
    <submittedName>
        <fullName evidence="1">Glycosyl transferase</fullName>
    </submittedName>
</protein>
<organism evidence="1 2">
    <name type="scientific">Massilia varians</name>
    <dbReference type="NCBI Taxonomy" id="457921"/>
    <lineage>
        <taxon>Bacteria</taxon>
        <taxon>Pseudomonadati</taxon>
        <taxon>Pseudomonadota</taxon>
        <taxon>Betaproteobacteria</taxon>
        <taxon>Burkholderiales</taxon>
        <taxon>Oxalobacteraceae</taxon>
        <taxon>Telluria group</taxon>
        <taxon>Massilia</taxon>
    </lineage>
</organism>
<sequence length="395" mass="43956">MPTLIVFCHLRWDFVFQRPQHLMTRLAEHYDILFVEEPVYSEGQAYLKKTAVAPNITVCQPHTAIPAPGFHDDQLPTLQTLLADLVPSGEQPVVWFYTPMALPLLQGLNPSKIVYDCMDELAMFKNAPKQLLQRESALLNMADVVFTGGPSLYQSKRDRHANAHCFSSSVDAKHFRQAQDRAISHPDQAHIPHPRLGFYGVIDERLDVDLVSKMADAHPEWQIVMVGPVVKIDPATLPKQPNVHYMGQRSYDQLPKFLAGWDVCLLPFAMNDSTKFISPTKVLEYMAAELPAVSTPITDVKVPYGDVVAVAATPEEFIAACERQLALGEAERQAMAKRMREVVANTSWDLTASRMHELIDSAVPGRHARLPANQDAAKVDVLPVKAVKVPVAKSA</sequence>
<dbReference type="Pfam" id="PF13692">
    <property type="entry name" value="Glyco_trans_1_4"/>
    <property type="match status" value="1"/>
</dbReference>
<accession>A0ABM8C7X8</accession>
<evidence type="ECO:0000313" key="2">
    <source>
        <dbReference type="Proteomes" id="UP001163336"/>
    </source>
</evidence>
<dbReference type="PANTHER" id="PTHR12526:SF630">
    <property type="entry name" value="GLYCOSYLTRANSFERASE"/>
    <property type="match status" value="1"/>
</dbReference>
<dbReference type="PANTHER" id="PTHR12526">
    <property type="entry name" value="GLYCOSYLTRANSFERASE"/>
    <property type="match status" value="1"/>
</dbReference>
<dbReference type="Gene3D" id="3.40.50.11010">
    <property type="match status" value="1"/>
</dbReference>
<dbReference type="Gene3D" id="3.40.50.2000">
    <property type="entry name" value="Glycogen Phosphorylase B"/>
    <property type="match status" value="1"/>
</dbReference>